<evidence type="ECO:0000313" key="3">
    <source>
        <dbReference type="Proteomes" id="UP000434604"/>
    </source>
</evidence>
<gene>
    <name evidence="2" type="ORF">GA398_02465</name>
</gene>
<protein>
    <submittedName>
        <fullName evidence="2">Uncharacterized protein</fullName>
    </submittedName>
</protein>
<organism evidence="2 3">
    <name type="scientific">Bacteroides xylanisolvens</name>
    <dbReference type="NCBI Taxonomy" id="371601"/>
    <lineage>
        <taxon>Bacteria</taxon>
        <taxon>Pseudomonadati</taxon>
        <taxon>Bacteroidota</taxon>
        <taxon>Bacteroidia</taxon>
        <taxon>Bacteroidales</taxon>
        <taxon>Bacteroidaceae</taxon>
        <taxon>Bacteroides</taxon>
    </lineage>
</organism>
<dbReference type="Proteomes" id="UP000434604">
    <property type="component" value="Unassembled WGS sequence"/>
</dbReference>
<dbReference type="RefSeq" id="WP_151934174.1">
    <property type="nucleotide sequence ID" value="NZ_WDED01000003.1"/>
</dbReference>
<sequence length="123" mass="15047">MANYQLKRYRNSEYYEKFLSENNYNRIEFEKKDEKEQATELRKFFKVKEWKLKREEKTFDALNVLIIKITNSSKCGDSEKIELIKKANELKKKKEKLFKLSEDIKRLKNEIEDTEKRIKSIIE</sequence>
<dbReference type="EMBL" id="WDED01000003">
    <property type="protein sequence ID" value="KAB6149573.1"/>
    <property type="molecule type" value="Genomic_DNA"/>
</dbReference>
<keyword evidence="1" id="KW-0175">Coiled coil</keyword>
<comment type="caution">
    <text evidence="2">The sequence shown here is derived from an EMBL/GenBank/DDBJ whole genome shotgun (WGS) entry which is preliminary data.</text>
</comment>
<reference evidence="2 3" key="1">
    <citation type="journal article" date="2019" name="Nat. Med.">
        <title>A library of human gut bacterial isolates paired with longitudinal multiomics data enables mechanistic microbiome research.</title>
        <authorList>
            <person name="Poyet M."/>
            <person name="Groussin M."/>
            <person name="Gibbons S.M."/>
            <person name="Avila-Pacheco J."/>
            <person name="Jiang X."/>
            <person name="Kearney S.M."/>
            <person name="Perrotta A.R."/>
            <person name="Berdy B."/>
            <person name="Zhao S."/>
            <person name="Lieberman T.D."/>
            <person name="Swanson P.K."/>
            <person name="Smith M."/>
            <person name="Roesemann S."/>
            <person name="Alexander J.E."/>
            <person name="Rich S.A."/>
            <person name="Livny J."/>
            <person name="Vlamakis H."/>
            <person name="Clish C."/>
            <person name="Bullock K."/>
            <person name="Deik A."/>
            <person name="Scott J."/>
            <person name="Pierce K.A."/>
            <person name="Xavier R.J."/>
            <person name="Alm E.J."/>
        </authorList>
    </citation>
    <scope>NUCLEOTIDE SEQUENCE [LARGE SCALE GENOMIC DNA]</scope>
    <source>
        <strain evidence="2 3">BIOML-A58</strain>
    </source>
</reference>
<dbReference type="AlphaFoldDB" id="A0A7J5Q1D9"/>
<evidence type="ECO:0000256" key="1">
    <source>
        <dbReference type="SAM" id="Coils"/>
    </source>
</evidence>
<evidence type="ECO:0000313" key="2">
    <source>
        <dbReference type="EMBL" id="KAB6149573.1"/>
    </source>
</evidence>
<feature type="coiled-coil region" evidence="1">
    <location>
        <begin position="80"/>
        <end position="117"/>
    </location>
</feature>
<accession>A0A7J5Q1D9</accession>
<name>A0A7J5Q1D9_9BACE</name>
<proteinExistence type="predicted"/>